<dbReference type="EMBL" id="SJSA01000001">
    <property type="protein sequence ID" value="TGG39314.1"/>
    <property type="molecule type" value="Genomic_DNA"/>
</dbReference>
<dbReference type="GO" id="GO:0008962">
    <property type="term" value="F:phosphatidylglycerophosphatase activity"/>
    <property type="evidence" value="ECO:0007669"/>
    <property type="project" value="InterPro"/>
</dbReference>
<dbReference type="InterPro" id="IPR036681">
    <property type="entry name" value="PgpA-like_sf"/>
</dbReference>
<reference evidence="3 4" key="1">
    <citation type="submission" date="2019-02" db="EMBL/GenBank/DDBJ databases">
        <title>Isolation and identification of novel species under the genus Muribaculum.</title>
        <authorList>
            <person name="Miyake S."/>
            <person name="Ding Y."/>
            <person name="Low A."/>
            <person name="Soh M."/>
            <person name="Seedorf H."/>
        </authorList>
    </citation>
    <scope>NUCLEOTIDE SEQUENCE [LARGE SCALE GENOMIC DNA]</scope>
    <source>
        <strain evidence="3 4">TLL-A3</strain>
    </source>
</reference>
<evidence type="ECO:0000313" key="4">
    <source>
        <dbReference type="Proteomes" id="UP000297635"/>
    </source>
</evidence>
<sequence length="168" mass="18505">MSDNNYRKLGVAPRFHEILSTGFYTGLLPGAPGTYAAFTALIIWYVLYLLLSPLALTLSTIALIVVTTVTGAWTSSVMERYWGPDPRAVVIDEYVGCWIPLLVAPCGEYTWLFALLGFGLFRLIDITKPLGCRKIEELCPGGCGVMMDDVLAGTYALIIVYILKLIIF</sequence>
<keyword evidence="4" id="KW-1185">Reference proteome</keyword>
<dbReference type="InterPro" id="IPR026037">
    <property type="entry name" value="PgpA"/>
</dbReference>
<feature type="transmembrane region" description="Helical" evidence="1">
    <location>
        <begin position="98"/>
        <end position="124"/>
    </location>
</feature>
<gene>
    <name evidence="3" type="ORF">EZ315_00775</name>
</gene>
<dbReference type="CDD" id="cd06971">
    <property type="entry name" value="PgpA"/>
    <property type="match status" value="1"/>
</dbReference>
<keyword evidence="1" id="KW-0472">Membrane</keyword>
<dbReference type="PANTHER" id="PTHR36305">
    <property type="entry name" value="PHOSPHATIDYLGLYCEROPHOSPHATASE A"/>
    <property type="match status" value="1"/>
</dbReference>
<dbReference type="GO" id="GO:0006629">
    <property type="term" value="P:lipid metabolic process"/>
    <property type="evidence" value="ECO:0007669"/>
    <property type="project" value="InterPro"/>
</dbReference>
<keyword evidence="1" id="KW-0812">Transmembrane</keyword>
<dbReference type="Pfam" id="PF04608">
    <property type="entry name" value="PgpA"/>
    <property type="match status" value="1"/>
</dbReference>
<name>A0A4Z0V518_9BACT</name>
<comment type="caution">
    <text evidence="3">The sequence shown here is derived from an EMBL/GenBank/DDBJ whole genome shotgun (WGS) entry which is preliminary data.</text>
</comment>
<feature type="transmembrane region" description="Helical" evidence="1">
    <location>
        <begin position="33"/>
        <end position="51"/>
    </location>
</feature>
<evidence type="ECO:0000256" key="1">
    <source>
        <dbReference type="SAM" id="Phobius"/>
    </source>
</evidence>
<feature type="domain" description="YutG/PgpA" evidence="2">
    <location>
        <begin position="19"/>
        <end position="163"/>
    </location>
</feature>
<keyword evidence="1" id="KW-1133">Transmembrane helix</keyword>
<dbReference type="GeneID" id="82148303"/>
<accession>A0A4Z0V518</accession>
<evidence type="ECO:0000259" key="2">
    <source>
        <dbReference type="Pfam" id="PF04608"/>
    </source>
</evidence>
<dbReference type="PANTHER" id="PTHR36305:SF1">
    <property type="entry name" value="PHOSPHATIDYLGLYCEROPHOSPHATASE A"/>
    <property type="match status" value="1"/>
</dbReference>
<protein>
    <submittedName>
        <fullName evidence="3">Phosphatidylglycerophosphatase A</fullName>
    </submittedName>
</protein>
<dbReference type="SUPFAM" id="SSF101307">
    <property type="entry name" value="YutG-like"/>
    <property type="match status" value="1"/>
</dbReference>
<dbReference type="Proteomes" id="UP000297635">
    <property type="component" value="Unassembled WGS sequence"/>
</dbReference>
<organism evidence="3 4">
    <name type="scientific">Duncaniella freteri</name>
    <dbReference type="NCBI Taxonomy" id="2530391"/>
    <lineage>
        <taxon>Bacteria</taxon>
        <taxon>Pseudomonadati</taxon>
        <taxon>Bacteroidota</taxon>
        <taxon>Bacteroidia</taxon>
        <taxon>Bacteroidales</taxon>
        <taxon>Muribaculaceae</taxon>
        <taxon>Duncaniella</taxon>
    </lineage>
</organism>
<dbReference type="PIRSF" id="PIRSF006162">
    <property type="entry name" value="PgpA"/>
    <property type="match status" value="1"/>
</dbReference>
<feature type="transmembrane region" description="Helical" evidence="1">
    <location>
        <begin position="145"/>
        <end position="167"/>
    </location>
</feature>
<dbReference type="AlphaFoldDB" id="A0A4Z0V518"/>
<proteinExistence type="predicted"/>
<feature type="transmembrane region" description="Helical" evidence="1">
    <location>
        <begin position="58"/>
        <end position="78"/>
    </location>
</feature>
<dbReference type="RefSeq" id="WP_135469757.1">
    <property type="nucleotide sequence ID" value="NZ_CASJDB010000042.1"/>
</dbReference>
<dbReference type="InterPro" id="IPR007686">
    <property type="entry name" value="YutG/PgpA"/>
</dbReference>
<evidence type="ECO:0000313" key="3">
    <source>
        <dbReference type="EMBL" id="TGG39314.1"/>
    </source>
</evidence>